<dbReference type="InterPro" id="IPR013078">
    <property type="entry name" value="His_Pase_superF_clade-1"/>
</dbReference>
<evidence type="ECO:0000313" key="1">
    <source>
        <dbReference type="EMBL" id="NHL00088.1"/>
    </source>
</evidence>
<dbReference type="Pfam" id="PF00300">
    <property type="entry name" value="His_Phos_1"/>
    <property type="match status" value="1"/>
</dbReference>
<sequence length="212" mass="22786">MNEATRLVVLRHGETDWNVGQRIQGQLDIGLNGVGRWQAGRAAAALLDEGLQAIYSSDLARAADTAAAISRATGLPVHPEPGLRERGFGRFEGLTFAEIQQRWPEDALRWRRRDPDWGAEGGERLADFYGRAVAAALAIAARHPGQTVALVAHGGVLDCLYRAATRIALDAPRTWMLGNASINRLLHADGALALVGWNDAGHLEGGRDDVSA</sequence>
<name>A0ABX0HYJ7_9BURK</name>
<gene>
    <name evidence="1" type="ORF">G7087_17030</name>
</gene>
<dbReference type="PROSITE" id="PS00175">
    <property type="entry name" value="PG_MUTASE"/>
    <property type="match status" value="1"/>
</dbReference>
<organism evidence="1 2">
    <name type="scientific">Rubrivivax benzoatilyticus</name>
    <dbReference type="NCBI Taxonomy" id="316997"/>
    <lineage>
        <taxon>Bacteria</taxon>
        <taxon>Pseudomonadati</taxon>
        <taxon>Pseudomonadota</taxon>
        <taxon>Betaproteobacteria</taxon>
        <taxon>Burkholderiales</taxon>
        <taxon>Sphaerotilaceae</taxon>
        <taxon>Rubrivivax</taxon>
    </lineage>
</organism>
<dbReference type="SMART" id="SM00855">
    <property type="entry name" value="PGAM"/>
    <property type="match status" value="1"/>
</dbReference>
<protein>
    <submittedName>
        <fullName evidence="1">Histidine phosphatase family protein</fullName>
    </submittedName>
</protein>
<dbReference type="Gene3D" id="3.40.50.1240">
    <property type="entry name" value="Phosphoglycerate mutase-like"/>
    <property type="match status" value="1"/>
</dbReference>
<evidence type="ECO:0000313" key="2">
    <source>
        <dbReference type="Proteomes" id="UP000802098"/>
    </source>
</evidence>
<dbReference type="InterPro" id="IPR029033">
    <property type="entry name" value="His_PPase_superfam"/>
</dbReference>
<dbReference type="EMBL" id="JAAOCD010000010">
    <property type="protein sequence ID" value="NHL00088.1"/>
    <property type="molecule type" value="Genomic_DNA"/>
</dbReference>
<reference evidence="1 2" key="1">
    <citation type="submission" date="2020-03" db="EMBL/GenBank/DDBJ databases">
        <title>Rubrivivax benzoatilyticus JA2 (sequenced after 10 years sub-culturing).</title>
        <authorList>
            <person name="Gupta D."/>
            <person name="Chintalapati S."/>
            <person name="Chintalapati V.R."/>
        </authorList>
    </citation>
    <scope>NUCLEOTIDE SEQUENCE [LARGE SCALE GENOMIC DNA]</scope>
    <source>
        <strain evidence="1 2">JA2-Mal</strain>
    </source>
</reference>
<dbReference type="RefSeq" id="WP_009858476.1">
    <property type="nucleotide sequence ID" value="NZ_JAAOCD010000010.1"/>
</dbReference>
<dbReference type="CDD" id="cd07067">
    <property type="entry name" value="HP_PGM_like"/>
    <property type="match status" value="1"/>
</dbReference>
<dbReference type="InterPro" id="IPR050275">
    <property type="entry name" value="PGM_Phosphatase"/>
</dbReference>
<keyword evidence="2" id="KW-1185">Reference proteome</keyword>
<dbReference type="InterPro" id="IPR001345">
    <property type="entry name" value="PG/BPGM_mutase_AS"/>
</dbReference>
<dbReference type="PANTHER" id="PTHR48100">
    <property type="entry name" value="BROAD-SPECIFICITY PHOSPHATASE YOR283W-RELATED"/>
    <property type="match status" value="1"/>
</dbReference>
<proteinExistence type="predicted"/>
<dbReference type="PANTHER" id="PTHR48100:SF62">
    <property type="entry name" value="GLUCOSYL-3-PHOSPHOGLYCERATE PHOSPHATASE"/>
    <property type="match status" value="1"/>
</dbReference>
<comment type="caution">
    <text evidence="1">The sequence shown here is derived from an EMBL/GenBank/DDBJ whole genome shotgun (WGS) entry which is preliminary data.</text>
</comment>
<dbReference type="Proteomes" id="UP000802098">
    <property type="component" value="Unassembled WGS sequence"/>
</dbReference>
<dbReference type="SUPFAM" id="SSF53254">
    <property type="entry name" value="Phosphoglycerate mutase-like"/>
    <property type="match status" value="1"/>
</dbReference>
<accession>A0ABX0HYJ7</accession>